<feature type="signal peptide" evidence="2">
    <location>
        <begin position="1"/>
        <end position="25"/>
    </location>
</feature>
<name>A0ABD0LF27_9CAEN</name>
<feature type="compositionally biased region" description="Low complexity" evidence="1">
    <location>
        <begin position="24"/>
        <end position="41"/>
    </location>
</feature>
<dbReference type="EMBL" id="JACVVK020000054">
    <property type="protein sequence ID" value="KAK7497917.1"/>
    <property type="molecule type" value="Genomic_DNA"/>
</dbReference>
<organism evidence="3 4">
    <name type="scientific">Batillaria attramentaria</name>
    <dbReference type="NCBI Taxonomy" id="370345"/>
    <lineage>
        <taxon>Eukaryota</taxon>
        <taxon>Metazoa</taxon>
        <taxon>Spiralia</taxon>
        <taxon>Lophotrochozoa</taxon>
        <taxon>Mollusca</taxon>
        <taxon>Gastropoda</taxon>
        <taxon>Caenogastropoda</taxon>
        <taxon>Sorbeoconcha</taxon>
        <taxon>Cerithioidea</taxon>
        <taxon>Batillariidae</taxon>
        <taxon>Batillaria</taxon>
    </lineage>
</organism>
<keyword evidence="2" id="KW-0732">Signal</keyword>
<proteinExistence type="predicted"/>
<gene>
    <name evidence="3" type="ORF">BaRGS_00010788</name>
</gene>
<evidence type="ECO:0000256" key="1">
    <source>
        <dbReference type="SAM" id="MobiDB-lite"/>
    </source>
</evidence>
<feature type="non-terminal residue" evidence="3">
    <location>
        <position position="78"/>
    </location>
</feature>
<dbReference type="AlphaFoldDB" id="A0ABD0LF27"/>
<evidence type="ECO:0008006" key="5">
    <source>
        <dbReference type="Google" id="ProtNLM"/>
    </source>
</evidence>
<feature type="region of interest" description="Disordered" evidence="1">
    <location>
        <begin position="24"/>
        <end position="50"/>
    </location>
</feature>
<protein>
    <recommendedName>
        <fullName evidence="5">Secreted protein</fullName>
    </recommendedName>
</protein>
<evidence type="ECO:0000313" key="4">
    <source>
        <dbReference type="Proteomes" id="UP001519460"/>
    </source>
</evidence>
<evidence type="ECO:0000313" key="3">
    <source>
        <dbReference type="EMBL" id="KAK7497917.1"/>
    </source>
</evidence>
<comment type="caution">
    <text evidence="3">The sequence shown here is derived from an EMBL/GenBank/DDBJ whole genome shotgun (WGS) entry which is preliminary data.</text>
</comment>
<accession>A0ABD0LF27</accession>
<reference evidence="3 4" key="1">
    <citation type="journal article" date="2023" name="Sci. Data">
        <title>Genome assembly of the Korean intertidal mud-creeper Batillaria attramentaria.</title>
        <authorList>
            <person name="Patra A.K."/>
            <person name="Ho P.T."/>
            <person name="Jun S."/>
            <person name="Lee S.J."/>
            <person name="Kim Y."/>
            <person name="Won Y.J."/>
        </authorList>
    </citation>
    <scope>NUCLEOTIDE SEQUENCE [LARGE SCALE GENOMIC DNA]</scope>
    <source>
        <strain evidence="3">Wonlab-2016</strain>
    </source>
</reference>
<evidence type="ECO:0000256" key="2">
    <source>
        <dbReference type="SAM" id="SignalP"/>
    </source>
</evidence>
<dbReference type="Proteomes" id="UP001519460">
    <property type="component" value="Unassembled WGS sequence"/>
</dbReference>
<feature type="chain" id="PRO_5044771884" description="Secreted protein" evidence="2">
    <location>
        <begin position="26"/>
        <end position="78"/>
    </location>
</feature>
<keyword evidence="4" id="KW-1185">Reference proteome</keyword>
<sequence>MSIKANRVLTIVVVVLCVYQVSSQAAQPAAGAPTTATTRPQHPFCTRVPNPQTPKIEIFSMDVRTGFYNGYRSNQSVI</sequence>